<name>A0A6S7C304_9BURK</name>
<dbReference type="EMBL" id="CADIKK010000057">
    <property type="protein sequence ID" value="CAB3808313.1"/>
    <property type="molecule type" value="Genomic_DNA"/>
</dbReference>
<sequence>MLFTVAVIAAWVLANGLLIANLFFRRRWAKNVLSVMTLLIFFAILFAHSVHPENASTNLSNNLEHVAEVVAVILLFTPKSTAWFRFRA</sequence>
<dbReference type="Proteomes" id="UP000494365">
    <property type="component" value="Unassembled WGS sequence"/>
</dbReference>
<evidence type="ECO:0000313" key="2">
    <source>
        <dbReference type="EMBL" id="CAB3808313.1"/>
    </source>
</evidence>
<keyword evidence="1" id="KW-0812">Transmembrane</keyword>
<proteinExistence type="predicted"/>
<organism evidence="2 3">
    <name type="scientific">Paraburkholderia ultramafica</name>
    <dbReference type="NCBI Taxonomy" id="1544867"/>
    <lineage>
        <taxon>Bacteria</taxon>
        <taxon>Pseudomonadati</taxon>
        <taxon>Pseudomonadota</taxon>
        <taxon>Betaproteobacteria</taxon>
        <taxon>Burkholderiales</taxon>
        <taxon>Burkholderiaceae</taxon>
        <taxon>Paraburkholderia</taxon>
    </lineage>
</organism>
<feature type="transmembrane region" description="Helical" evidence="1">
    <location>
        <begin position="69"/>
        <end position="86"/>
    </location>
</feature>
<protein>
    <submittedName>
        <fullName evidence="2">Uncharacterized protein</fullName>
    </submittedName>
</protein>
<feature type="transmembrane region" description="Helical" evidence="1">
    <location>
        <begin position="6"/>
        <end position="24"/>
    </location>
</feature>
<keyword evidence="1" id="KW-0472">Membrane</keyword>
<evidence type="ECO:0000256" key="1">
    <source>
        <dbReference type="SAM" id="Phobius"/>
    </source>
</evidence>
<reference evidence="2 3" key="1">
    <citation type="submission" date="2020-04" db="EMBL/GenBank/DDBJ databases">
        <authorList>
            <person name="De Canck E."/>
        </authorList>
    </citation>
    <scope>NUCLEOTIDE SEQUENCE [LARGE SCALE GENOMIC DNA]</scope>
    <source>
        <strain evidence="2 3">LMG 28614</strain>
    </source>
</reference>
<accession>A0A6S7C304</accession>
<keyword evidence="3" id="KW-1185">Reference proteome</keyword>
<evidence type="ECO:0000313" key="3">
    <source>
        <dbReference type="Proteomes" id="UP000494365"/>
    </source>
</evidence>
<keyword evidence="1" id="KW-1133">Transmembrane helix</keyword>
<gene>
    <name evidence="2" type="ORF">LMG28614_06768</name>
</gene>
<feature type="transmembrane region" description="Helical" evidence="1">
    <location>
        <begin position="31"/>
        <end position="49"/>
    </location>
</feature>
<dbReference type="AlphaFoldDB" id="A0A6S7C304"/>